<sequence>MAGMNRPADRSGPPPGSVDARFTLAAERTVLAWVRTALGFIAAGVAIVYVAPSGDAEWLDAAIGVLMVVVGATIAVTGGYRWRRTMTVLREGGDMPGPSAVLVVVAAIVVVSIVVAAILATRI</sequence>
<name>A0ABX6IEY8_9ACTN</name>
<evidence type="ECO:0000259" key="6">
    <source>
        <dbReference type="Pfam" id="PF02656"/>
    </source>
</evidence>
<proteinExistence type="predicted"/>
<evidence type="ECO:0000313" key="7">
    <source>
        <dbReference type="EMBL" id="QHN33891.1"/>
    </source>
</evidence>
<reference evidence="7" key="1">
    <citation type="journal article" date="2021" name="Nat. Microbiol.">
        <title>Cocultivation of an ultrasmall environmental parasitic bacterium with lytic ability against bacteria associated with wastewater foams.</title>
        <authorList>
            <person name="Batinovic S."/>
            <person name="Rose J.J.A."/>
            <person name="Ratcliffe J."/>
            <person name="Seviour R.J."/>
            <person name="Petrovski S."/>
        </authorList>
    </citation>
    <scope>NUCLEOTIDE SEQUENCE</scope>
    <source>
        <strain evidence="7">CON9</strain>
    </source>
</reference>
<evidence type="ECO:0000256" key="5">
    <source>
        <dbReference type="SAM" id="Phobius"/>
    </source>
</evidence>
<keyword evidence="4 5" id="KW-0472">Membrane</keyword>
<evidence type="ECO:0000256" key="2">
    <source>
        <dbReference type="ARBA" id="ARBA00022692"/>
    </source>
</evidence>
<accession>A0ABX6IEY8</accession>
<feature type="transmembrane region" description="Helical" evidence="5">
    <location>
        <begin position="58"/>
        <end position="80"/>
    </location>
</feature>
<keyword evidence="8" id="KW-1185">Reference proteome</keyword>
<evidence type="ECO:0000256" key="4">
    <source>
        <dbReference type="ARBA" id="ARBA00023136"/>
    </source>
</evidence>
<keyword evidence="3 5" id="KW-1133">Transmembrane helix</keyword>
<feature type="transmembrane region" description="Helical" evidence="5">
    <location>
        <begin position="30"/>
        <end position="51"/>
    </location>
</feature>
<organism evidence="7 8">
    <name type="scientific">Gordonia pseudamarae</name>
    <dbReference type="NCBI Taxonomy" id="2831662"/>
    <lineage>
        <taxon>Bacteria</taxon>
        <taxon>Bacillati</taxon>
        <taxon>Actinomycetota</taxon>
        <taxon>Actinomycetes</taxon>
        <taxon>Mycobacteriales</taxon>
        <taxon>Gordoniaceae</taxon>
        <taxon>Gordonia</taxon>
    </lineage>
</organism>
<dbReference type="EMBL" id="CP045809">
    <property type="protein sequence ID" value="QHN33891.1"/>
    <property type="molecule type" value="Genomic_DNA"/>
</dbReference>
<comment type="subcellular location">
    <subcellularLocation>
        <location evidence="1">Endomembrane system</location>
        <topology evidence="1">Multi-pass membrane protein</topology>
    </subcellularLocation>
</comment>
<evidence type="ECO:0000313" key="8">
    <source>
        <dbReference type="Proteomes" id="UP001059836"/>
    </source>
</evidence>
<dbReference type="Proteomes" id="UP001059836">
    <property type="component" value="Chromosome"/>
</dbReference>
<dbReference type="InterPro" id="IPR003807">
    <property type="entry name" value="DUF202"/>
</dbReference>
<gene>
    <name evidence="7" type="ORF">GII31_02195</name>
</gene>
<keyword evidence="2 5" id="KW-0812">Transmembrane</keyword>
<dbReference type="Pfam" id="PF02656">
    <property type="entry name" value="DUF202"/>
    <property type="match status" value="1"/>
</dbReference>
<evidence type="ECO:0000256" key="1">
    <source>
        <dbReference type="ARBA" id="ARBA00004127"/>
    </source>
</evidence>
<feature type="transmembrane region" description="Helical" evidence="5">
    <location>
        <begin position="100"/>
        <end position="120"/>
    </location>
</feature>
<feature type="domain" description="DUF202" evidence="6">
    <location>
        <begin position="21"/>
        <end position="86"/>
    </location>
</feature>
<evidence type="ECO:0000256" key="3">
    <source>
        <dbReference type="ARBA" id="ARBA00022989"/>
    </source>
</evidence>
<protein>
    <submittedName>
        <fullName evidence="7">DUF202 domain-containing protein</fullName>
    </submittedName>
</protein>